<keyword evidence="2" id="KW-1185">Reference proteome</keyword>
<evidence type="ECO:0000313" key="1">
    <source>
        <dbReference type="EMBL" id="KAI8029055.1"/>
    </source>
</evidence>
<organism evidence="1 2">
    <name type="scientific">Camellia lanceoleosa</name>
    <dbReference type="NCBI Taxonomy" id="1840588"/>
    <lineage>
        <taxon>Eukaryota</taxon>
        <taxon>Viridiplantae</taxon>
        <taxon>Streptophyta</taxon>
        <taxon>Embryophyta</taxon>
        <taxon>Tracheophyta</taxon>
        <taxon>Spermatophyta</taxon>
        <taxon>Magnoliopsida</taxon>
        <taxon>eudicotyledons</taxon>
        <taxon>Gunneridae</taxon>
        <taxon>Pentapetalae</taxon>
        <taxon>asterids</taxon>
        <taxon>Ericales</taxon>
        <taxon>Theaceae</taxon>
        <taxon>Camellia</taxon>
    </lineage>
</organism>
<proteinExistence type="predicted"/>
<sequence length="167" mass="19124">MVSCMMNLFLHEEGISCCCCSSYHSLFWIYYLQNPCGNFCPSANHFFSRYEFSKRRIQTETEPSEQAVKDVESHEASLTNPTDNDDSAVKFNPASNLKISPNHDLAMIFTCKVCETRSAKTMCHNHMRKVWWWHGGGCNKLHLIADHLGWFGQPGALRTSWLLVGKK</sequence>
<evidence type="ECO:0000313" key="2">
    <source>
        <dbReference type="Proteomes" id="UP001060215"/>
    </source>
</evidence>
<dbReference type="EMBL" id="CM045758">
    <property type="protein sequence ID" value="KAI8029055.1"/>
    <property type="molecule type" value="Genomic_DNA"/>
</dbReference>
<gene>
    <name evidence="1" type="ORF">LOK49_LG01G00497</name>
</gene>
<accession>A0ACC0IWJ3</accession>
<protein>
    <submittedName>
        <fullName evidence="1">Uncharacterized protein</fullName>
    </submittedName>
</protein>
<comment type="caution">
    <text evidence="1">The sequence shown here is derived from an EMBL/GenBank/DDBJ whole genome shotgun (WGS) entry which is preliminary data.</text>
</comment>
<reference evidence="1 2" key="1">
    <citation type="journal article" date="2022" name="Plant J.">
        <title>Chromosome-level genome of Camellia lanceoleosa provides a valuable resource for understanding genome evolution and self-incompatibility.</title>
        <authorList>
            <person name="Gong W."/>
            <person name="Xiao S."/>
            <person name="Wang L."/>
            <person name="Liao Z."/>
            <person name="Chang Y."/>
            <person name="Mo W."/>
            <person name="Hu G."/>
            <person name="Li W."/>
            <person name="Zhao G."/>
            <person name="Zhu H."/>
            <person name="Hu X."/>
            <person name="Ji K."/>
            <person name="Xiang X."/>
            <person name="Song Q."/>
            <person name="Yuan D."/>
            <person name="Jin S."/>
            <person name="Zhang L."/>
        </authorList>
    </citation>
    <scope>NUCLEOTIDE SEQUENCE [LARGE SCALE GENOMIC DNA]</scope>
    <source>
        <strain evidence="1">SQ_2022a</strain>
    </source>
</reference>
<dbReference type="Proteomes" id="UP001060215">
    <property type="component" value="Chromosome 1"/>
</dbReference>
<name>A0ACC0IWJ3_9ERIC</name>